<gene>
    <name evidence="6" type="ORF">Z043_110883</name>
</gene>
<evidence type="ECO:0000256" key="4">
    <source>
        <dbReference type="SAM" id="Phobius"/>
    </source>
</evidence>
<dbReference type="Proteomes" id="UP000034805">
    <property type="component" value="Unassembled WGS sequence"/>
</dbReference>
<dbReference type="Pfam" id="PF13855">
    <property type="entry name" value="LRR_8"/>
    <property type="match status" value="3"/>
</dbReference>
<name>A0A0P7UJT9_SCLFO</name>
<sequence>MLIISNFISCLLCLSLGPALNRKAMASMPCRLIQKTALCNSCRLLSVPTDLPENIEDLQLNDNSVEILRNYSLARYPSLHSLSCTNSHLDSIEINFFYNAQHLESLNLAENNLHAAFHQSGWALRTLVRLRKLDLSGNGLTEDMASFLLQNMTSLEYLSLSKNSLLRLDETTFHDLHQLRELDLERNMLFEIDGAFDGLHKLQRLNMAFNNLLCLIKFQLTELVVLNVSHNAVEWFVSSQDMEDTFHLEILDLSDNSLLFFPFLPIRSRIRNLLLSNNRISFYEHLANHTSPNWTTTVLFSNLNSKESLVSARLWDETSLHGDLSTIELLDMSGNQVSYLPRGFLSKLESLIRLRLRRNCLEYLDLAAEELPATLSELDISNNRLSLLKASDTSMNKLSSLTHLNLSFNDLQRLPSKFFASLPALTMVDLSYNRVGICSLEVEDTAAEYSDCVGWRNTFSLKQLHLAGCSLCFLPPSAFEGSPLTHLELSDNPGLLIGEDALTSLSRTLQHLGLGNTGVSNFDFTPFHYLRSLNFSGNSLVELPVSLLTLDLRWLDLSNNKLTTIPLGQANVLTQRLQTLFLGGNPFNCCTLDWYRLFQETKAVNIEDLMEVTCLLFNQARRRVDLRQWAMCGENSEEPSWWYIVLFLLVSLSLLGIIIIFIATFHPRTLPKVIKKTWQRPAPY</sequence>
<dbReference type="InterPro" id="IPR032675">
    <property type="entry name" value="LRR_dom_sf"/>
</dbReference>
<keyword evidence="4" id="KW-1133">Transmembrane helix</keyword>
<evidence type="ECO:0000256" key="1">
    <source>
        <dbReference type="ARBA" id="ARBA00022614"/>
    </source>
</evidence>
<keyword evidence="3" id="KW-0677">Repeat</keyword>
<evidence type="ECO:0000313" key="6">
    <source>
        <dbReference type="EMBL" id="KPP70299.1"/>
    </source>
</evidence>
<dbReference type="STRING" id="113540.ENSSFOP00015020949"/>
<keyword evidence="1" id="KW-0433">Leucine-rich repeat</keyword>
<keyword evidence="4" id="KW-0472">Membrane</keyword>
<feature type="transmembrane region" description="Helical" evidence="4">
    <location>
        <begin position="641"/>
        <end position="665"/>
    </location>
</feature>
<feature type="signal peptide" evidence="5">
    <location>
        <begin position="1"/>
        <end position="26"/>
    </location>
</feature>
<dbReference type="Gene3D" id="3.80.10.10">
    <property type="entry name" value="Ribonuclease Inhibitor"/>
    <property type="match status" value="5"/>
</dbReference>
<comment type="caution">
    <text evidence="6">The sequence shown here is derived from an EMBL/GenBank/DDBJ whole genome shotgun (WGS) entry which is preliminary data.</text>
</comment>
<dbReference type="SMART" id="SM00369">
    <property type="entry name" value="LRR_TYP"/>
    <property type="match status" value="9"/>
</dbReference>
<evidence type="ECO:0000256" key="2">
    <source>
        <dbReference type="ARBA" id="ARBA00022729"/>
    </source>
</evidence>
<accession>A0A0P7UJT9</accession>
<dbReference type="AlphaFoldDB" id="A0A0P7UJT9"/>
<dbReference type="InterPro" id="IPR003591">
    <property type="entry name" value="Leu-rich_rpt_typical-subtyp"/>
</dbReference>
<proteinExistence type="predicted"/>
<dbReference type="InterPro" id="IPR050328">
    <property type="entry name" value="Dev_Immune_Receptor"/>
</dbReference>
<reference evidence="6 7" key="1">
    <citation type="submission" date="2015-08" db="EMBL/GenBank/DDBJ databases">
        <title>The genome of the Asian arowana (Scleropages formosus).</title>
        <authorList>
            <person name="Tan M.H."/>
            <person name="Gan H.M."/>
            <person name="Croft L.J."/>
            <person name="Austin C.M."/>
        </authorList>
    </citation>
    <scope>NUCLEOTIDE SEQUENCE [LARGE SCALE GENOMIC DNA]</scope>
    <source>
        <strain evidence="6">Aro1</strain>
    </source>
</reference>
<dbReference type="SUPFAM" id="SSF52058">
    <property type="entry name" value="L domain-like"/>
    <property type="match status" value="2"/>
</dbReference>
<organism evidence="6 7">
    <name type="scientific">Scleropages formosus</name>
    <name type="common">Asian bonytongue</name>
    <name type="synonym">Osteoglossum formosum</name>
    <dbReference type="NCBI Taxonomy" id="113540"/>
    <lineage>
        <taxon>Eukaryota</taxon>
        <taxon>Metazoa</taxon>
        <taxon>Chordata</taxon>
        <taxon>Craniata</taxon>
        <taxon>Vertebrata</taxon>
        <taxon>Euteleostomi</taxon>
        <taxon>Actinopterygii</taxon>
        <taxon>Neopterygii</taxon>
        <taxon>Teleostei</taxon>
        <taxon>Osteoglossocephala</taxon>
        <taxon>Osteoglossomorpha</taxon>
        <taxon>Osteoglossiformes</taxon>
        <taxon>Osteoglossidae</taxon>
        <taxon>Scleropages</taxon>
    </lineage>
</organism>
<dbReference type="InterPro" id="IPR001611">
    <property type="entry name" value="Leu-rich_rpt"/>
</dbReference>
<evidence type="ECO:0000256" key="5">
    <source>
        <dbReference type="SAM" id="SignalP"/>
    </source>
</evidence>
<dbReference type="PANTHER" id="PTHR24373:SF392">
    <property type="entry name" value="NEPHROCAN"/>
    <property type="match status" value="1"/>
</dbReference>
<evidence type="ECO:0000256" key="3">
    <source>
        <dbReference type="ARBA" id="ARBA00022737"/>
    </source>
</evidence>
<keyword evidence="2 5" id="KW-0732">Signal</keyword>
<keyword evidence="4" id="KW-0812">Transmembrane</keyword>
<dbReference type="PROSITE" id="PS51450">
    <property type="entry name" value="LRR"/>
    <property type="match status" value="2"/>
</dbReference>
<evidence type="ECO:0000313" key="7">
    <source>
        <dbReference type="Proteomes" id="UP000034805"/>
    </source>
</evidence>
<dbReference type="EMBL" id="JARO02003536">
    <property type="protein sequence ID" value="KPP70299.1"/>
    <property type="molecule type" value="Genomic_DNA"/>
</dbReference>
<dbReference type="SMART" id="SM00364">
    <property type="entry name" value="LRR_BAC"/>
    <property type="match status" value="4"/>
</dbReference>
<feature type="chain" id="PRO_5006143320" evidence="5">
    <location>
        <begin position="27"/>
        <end position="684"/>
    </location>
</feature>
<dbReference type="Pfam" id="PF00560">
    <property type="entry name" value="LRR_1"/>
    <property type="match status" value="1"/>
</dbReference>
<dbReference type="PANTHER" id="PTHR24373">
    <property type="entry name" value="SLIT RELATED LEUCINE-RICH REPEAT NEURONAL PROTEIN"/>
    <property type="match status" value="1"/>
</dbReference>
<protein>
    <submittedName>
        <fullName evidence="6">Negative regulator of reactive oxygen species-like</fullName>
    </submittedName>
</protein>